<proteinExistence type="predicted"/>
<keyword evidence="1" id="KW-0812">Transmembrane</keyword>
<feature type="transmembrane region" description="Helical" evidence="1">
    <location>
        <begin position="167"/>
        <end position="185"/>
    </location>
</feature>
<feature type="transmembrane region" description="Helical" evidence="1">
    <location>
        <begin position="106"/>
        <end position="123"/>
    </location>
</feature>
<gene>
    <name evidence="3" type="ORF">CRH09_31690</name>
</gene>
<dbReference type="Pfam" id="PF00990">
    <property type="entry name" value="GGDEF"/>
    <property type="match status" value="1"/>
</dbReference>
<dbReference type="SMART" id="SM00267">
    <property type="entry name" value="GGDEF"/>
    <property type="match status" value="1"/>
</dbReference>
<organism evidence="3 4">
    <name type="scientific">Nocardia terpenica</name>
    <dbReference type="NCBI Taxonomy" id="455432"/>
    <lineage>
        <taxon>Bacteria</taxon>
        <taxon>Bacillati</taxon>
        <taxon>Actinomycetota</taxon>
        <taxon>Actinomycetes</taxon>
        <taxon>Mycobacteriales</taxon>
        <taxon>Nocardiaceae</taxon>
        <taxon>Nocardia</taxon>
    </lineage>
</organism>
<feature type="transmembrane region" description="Helical" evidence="1">
    <location>
        <begin position="236"/>
        <end position="257"/>
    </location>
</feature>
<dbReference type="KEGG" id="ntp:CRH09_31690"/>
<dbReference type="PANTHER" id="PTHR46663">
    <property type="entry name" value="DIGUANYLATE CYCLASE DGCT-RELATED"/>
    <property type="match status" value="1"/>
</dbReference>
<dbReference type="PANTHER" id="PTHR46663:SF3">
    <property type="entry name" value="SLL0267 PROTEIN"/>
    <property type="match status" value="1"/>
</dbReference>
<evidence type="ECO:0000256" key="1">
    <source>
        <dbReference type="SAM" id="Phobius"/>
    </source>
</evidence>
<dbReference type="GeneID" id="88361841"/>
<accession>A0A291RY68</accession>
<dbReference type="InterPro" id="IPR043128">
    <property type="entry name" value="Rev_trsase/Diguanyl_cyclase"/>
</dbReference>
<reference evidence="3 4" key="1">
    <citation type="submission" date="2017-10" db="EMBL/GenBank/DDBJ databases">
        <title>Comparative genomics between pathogenic Norcardia.</title>
        <authorList>
            <person name="Zeng L."/>
        </authorList>
    </citation>
    <scope>NUCLEOTIDE SEQUENCE [LARGE SCALE GENOMIC DNA]</scope>
    <source>
        <strain evidence="3 4">NC_YFY_NT001</strain>
    </source>
</reference>
<dbReference type="Gene3D" id="3.30.70.270">
    <property type="match status" value="1"/>
</dbReference>
<name>A0A291RY68_9NOCA</name>
<feature type="transmembrane region" description="Helical" evidence="1">
    <location>
        <begin position="269"/>
        <end position="289"/>
    </location>
</feature>
<dbReference type="EMBL" id="CP023778">
    <property type="protein sequence ID" value="ATL72247.1"/>
    <property type="molecule type" value="Genomic_DNA"/>
</dbReference>
<dbReference type="InterPro" id="IPR029787">
    <property type="entry name" value="Nucleotide_cyclase"/>
</dbReference>
<feature type="transmembrane region" description="Helical" evidence="1">
    <location>
        <begin position="197"/>
        <end position="216"/>
    </location>
</feature>
<feature type="transmembrane region" description="Helical" evidence="1">
    <location>
        <begin position="21"/>
        <end position="40"/>
    </location>
</feature>
<evidence type="ECO:0000313" key="4">
    <source>
        <dbReference type="Proteomes" id="UP000221961"/>
    </source>
</evidence>
<keyword evidence="1" id="KW-0472">Membrane</keyword>
<dbReference type="PROSITE" id="PS50887">
    <property type="entry name" value="GGDEF"/>
    <property type="match status" value="1"/>
</dbReference>
<dbReference type="RefSeq" id="WP_098699064.1">
    <property type="nucleotide sequence ID" value="NZ_CP023778.1"/>
</dbReference>
<dbReference type="InterPro" id="IPR052163">
    <property type="entry name" value="DGC-Regulatory_Protein"/>
</dbReference>
<feature type="transmembrane region" description="Helical" evidence="1">
    <location>
        <begin position="135"/>
        <end position="155"/>
    </location>
</feature>
<dbReference type="CDD" id="cd01949">
    <property type="entry name" value="GGDEF"/>
    <property type="match status" value="1"/>
</dbReference>
<feature type="domain" description="GGDEF" evidence="2">
    <location>
        <begin position="358"/>
        <end position="491"/>
    </location>
</feature>
<dbReference type="NCBIfam" id="TIGR00254">
    <property type="entry name" value="GGDEF"/>
    <property type="match status" value="1"/>
</dbReference>
<dbReference type="InterPro" id="IPR000160">
    <property type="entry name" value="GGDEF_dom"/>
</dbReference>
<feature type="transmembrane region" description="Helical" evidence="1">
    <location>
        <begin position="76"/>
        <end position="94"/>
    </location>
</feature>
<evidence type="ECO:0000259" key="2">
    <source>
        <dbReference type="PROSITE" id="PS50887"/>
    </source>
</evidence>
<dbReference type="Proteomes" id="UP000221961">
    <property type="component" value="Chromosome"/>
</dbReference>
<feature type="transmembrane region" description="Helical" evidence="1">
    <location>
        <begin position="46"/>
        <end position="64"/>
    </location>
</feature>
<protein>
    <submittedName>
        <fullName evidence="3">GGDEF domain-containing protein</fullName>
    </submittedName>
</protein>
<keyword evidence="1" id="KW-1133">Transmembrane helix</keyword>
<dbReference type="SUPFAM" id="SSF55073">
    <property type="entry name" value="Nucleotide cyclase"/>
    <property type="match status" value="1"/>
</dbReference>
<dbReference type="AlphaFoldDB" id="A0A291RY68"/>
<feature type="transmembrane region" description="Helical" evidence="1">
    <location>
        <begin position="295"/>
        <end position="312"/>
    </location>
</feature>
<sequence length="510" mass="54849">MALEQHAIGVRHLFGRPLGNWWHTALSVAAATIVATPLFVGSRSAALLALGTVATATLIMIGIGVRRHRPPASASWYLLGASSILFAVGTAMRIVTSDHAHPLDDAATLAGYVGVGVAAYLWLCPRRASYPPDVLLDSALIGLGSLLASWMFLISPVLHATHTLDRATALAVVFPLLDAGLLTLVTHSMVTANRSEVSLRLVHVSALAVVVTDVLHNLAAAGTIHIDHRVLLAPTLFAYLAMGLAALQPTMTALGGPRQIHPHQSRQRANVIAVALVVASLVPAVGTRLSAVDRIVVSALLACLLIGVLARSERAIVRSARSERRAQYQADHDMLTGLLNRSALLRAPARDQERWTGRPVCLLFIDLDGFKTINDSYGHAVGDELIANAAARIRRIIRRDDMAARYGGDEFVVLADGGRQEAERLAEHLLATFTKPFELSVGEVRIAASLGIACSGPRSADATVYDLLREADSAMYHAKEYSLGYAFHEDLRHRGHTDLAHCRWPREQAV</sequence>
<evidence type="ECO:0000313" key="3">
    <source>
        <dbReference type="EMBL" id="ATL72247.1"/>
    </source>
</evidence>